<keyword evidence="3" id="KW-1185">Reference proteome</keyword>
<dbReference type="Proteomes" id="UP000470876">
    <property type="component" value="Unassembled WGS sequence"/>
</dbReference>
<feature type="non-terminal residue" evidence="2">
    <location>
        <position position="1"/>
    </location>
</feature>
<evidence type="ECO:0000313" key="3">
    <source>
        <dbReference type="Proteomes" id="UP000470876"/>
    </source>
</evidence>
<dbReference type="NCBIfam" id="TIGR01764">
    <property type="entry name" value="excise"/>
    <property type="match status" value="1"/>
</dbReference>
<dbReference type="RefSeq" id="WP_163956604.1">
    <property type="nucleotide sequence ID" value="NZ_JAAGUX010000142.1"/>
</dbReference>
<evidence type="ECO:0000259" key="1">
    <source>
        <dbReference type="Pfam" id="PF12728"/>
    </source>
</evidence>
<evidence type="ECO:0000313" key="2">
    <source>
        <dbReference type="EMBL" id="NEW59593.1"/>
    </source>
</evidence>
<name>A0ABX0CT72_9NOCA</name>
<reference evidence="2 3" key="1">
    <citation type="submission" date="2020-01" db="EMBL/GenBank/DDBJ databases">
        <title>Genetics and antimicrobial susceptibilities of Nocardia species isolated from the soil; a comparison with species isolated from humans.</title>
        <authorList>
            <person name="Carrasco G."/>
            <person name="Monzon S."/>
            <person name="Sansegundo M."/>
            <person name="Garcia E."/>
            <person name="Garrido N."/>
            <person name="Medina M.J."/>
            <person name="Villalon P."/>
            <person name="Ramirez-Arocha A.C."/>
            <person name="Jimenez P."/>
            <person name="Cuesta I."/>
            <person name="Valdezate S."/>
        </authorList>
    </citation>
    <scope>NUCLEOTIDE SEQUENCE [LARGE SCALE GENOMIC DNA]</scope>
    <source>
        <strain evidence="2 3">CNM20110649</strain>
    </source>
</reference>
<dbReference type="InterPro" id="IPR041657">
    <property type="entry name" value="HTH_17"/>
</dbReference>
<protein>
    <submittedName>
        <fullName evidence="2">Helix-turn-helix domain-containing protein</fullName>
    </submittedName>
</protein>
<feature type="domain" description="Helix-turn-helix" evidence="1">
    <location>
        <begin position="34"/>
        <end position="81"/>
    </location>
</feature>
<dbReference type="InterPro" id="IPR010093">
    <property type="entry name" value="SinI_DNA-bd"/>
</dbReference>
<dbReference type="Pfam" id="PF12728">
    <property type="entry name" value="HTH_17"/>
    <property type="match status" value="1"/>
</dbReference>
<sequence>GLIVPRAAVDLLAFVLAEAPNGRGVTIVPSDAELTTQQAADMLNVSRPYLVGLLEAGDIPFRLVGTHRRIRFDDLRDYQRRLEESGRAAADDLSDLGQDLGI</sequence>
<organism evidence="2 3">
    <name type="scientific">Nocardia cyriacigeorgica</name>
    <dbReference type="NCBI Taxonomy" id="135487"/>
    <lineage>
        <taxon>Bacteria</taxon>
        <taxon>Bacillati</taxon>
        <taxon>Actinomycetota</taxon>
        <taxon>Actinomycetes</taxon>
        <taxon>Mycobacteriales</taxon>
        <taxon>Nocardiaceae</taxon>
        <taxon>Nocardia</taxon>
    </lineage>
</organism>
<gene>
    <name evidence="2" type="ORF">GV794_28805</name>
</gene>
<comment type="caution">
    <text evidence="2">The sequence shown here is derived from an EMBL/GenBank/DDBJ whole genome shotgun (WGS) entry which is preliminary data.</text>
</comment>
<proteinExistence type="predicted"/>
<accession>A0ABX0CT72</accession>
<dbReference type="EMBL" id="JAAGUX010000142">
    <property type="protein sequence ID" value="NEW59593.1"/>
    <property type="molecule type" value="Genomic_DNA"/>
</dbReference>